<name>A0A9Q1ENQ5_SYNKA</name>
<dbReference type="AlphaFoldDB" id="A0A9Q1ENQ5"/>
<comment type="caution">
    <text evidence="1">The sequence shown here is derived from an EMBL/GenBank/DDBJ whole genome shotgun (WGS) entry which is preliminary data.</text>
</comment>
<evidence type="ECO:0000313" key="2">
    <source>
        <dbReference type="Proteomes" id="UP001152622"/>
    </source>
</evidence>
<evidence type="ECO:0000313" key="1">
    <source>
        <dbReference type="EMBL" id="KAJ8342144.1"/>
    </source>
</evidence>
<protein>
    <submittedName>
        <fullName evidence="1">Uncharacterized protein</fullName>
    </submittedName>
</protein>
<reference evidence="1" key="1">
    <citation type="journal article" date="2023" name="Science">
        <title>Genome structures resolve the early diversification of teleost fishes.</title>
        <authorList>
            <person name="Parey E."/>
            <person name="Louis A."/>
            <person name="Montfort J."/>
            <person name="Bouchez O."/>
            <person name="Roques C."/>
            <person name="Iampietro C."/>
            <person name="Lluch J."/>
            <person name="Castinel A."/>
            <person name="Donnadieu C."/>
            <person name="Desvignes T."/>
            <person name="Floi Bucao C."/>
            <person name="Jouanno E."/>
            <person name="Wen M."/>
            <person name="Mejri S."/>
            <person name="Dirks R."/>
            <person name="Jansen H."/>
            <person name="Henkel C."/>
            <person name="Chen W.J."/>
            <person name="Zahm M."/>
            <person name="Cabau C."/>
            <person name="Klopp C."/>
            <person name="Thompson A.W."/>
            <person name="Robinson-Rechavi M."/>
            <person name="Braasch I."/>
            <person name="Lecointre G."/>
            <person name="Bobe J."/>
            <person name="Postlethwait J.H."/>
            <person name="Berthelot C."/>
            <person name="Roest Crollius H."/>
            <person name="Guiguen Y."/>
        </authorList>
    </citation>
    <scope>NUCLEOTIDE SEQUENCE</scope>
    <source>
        <strain evidence="1">WJC10195</strain>
    </source>
</reference>
<organism evidence="1 2">
    <name type="scientific">Synaphobranchus kaupii</name>
    <name type="common">Kaup's arrowtooth eel</name>
    <dbReference type="NCBI Taxonomy" id="118154"/>
    <lineage>
        <taxon>Eukaryota</taxon>
        <taxon>Metazoa</taxon>
        <taxon>Chordata</taxon>
        <taxon>Craniata</taxon>
        <taxon>Vertebrata</taxon>
        <taxon>Euteleostomi</taxon>
        <taxon>Actinopterygii</taxon>
        <taxon>Neopterygii</taxon>
        <taxon>Teleostei</taxon>
        <taxon>Anguilliformes</taxon>
        <taxon>Synaphobranchidae</taxon>
        <taxon>Synaphobranchus</taxon>
    </lineage>
</organism>
<proteinExistence type="predicted"/>
<keyword evidence="2" id="KW-1185">Reference proteome</keyword>
<accession>A0A9Q1ENQ5</accession>
<dbReference type="Proteomes" id="UP001152622">
    <property type="component" value="Chromosome 14"/>
</dbReference>
<sequence length="129" mass="14332">MKHPVACYQILTSPTATSSSGRRVIGCRLARGGRAVPVAFRTSVGRPAVFLNSTRAELCPPLLWLHSENKAAPVAVSFGRRALCQTGRGQEMLIHHKYHLPPRYRERKRAACIAHRLARDRGGLSRLRP</sequence>
<gene>
    <name evidence="1" type="ORF">SKAU_G00320720</name>
</gene>
<dbReference type="EMBL" id="JAINUF010000014">
    <property type="protein sequence ID" value="KAJ8342144.1"/>
    <property type="molecule type" value="Genomic_DNA"/>
</dbReference>